<evidence type="ECO:0000313" key="2">
    <source>
        <dbReference type="EMBL" id="JAD76445.1"/>
    </source>
</evidence>
<keyword evidence="1" id="KW-1133">Transmembrane helix</keyword>
<feature type="transmembrane region" description="Helical" evidence="1">
    <location>
        <begin position="12"/>
        <end position="31"/>
    </location>
</feature>
<accession>A0A0A9CSR9</accession>
<keyword evidence="1" id="KW-0812">Transmembrane</keyword>
<evidence type="ECO:0000256" key="1">
    <source>
        <dbReference type="SAM" id="Phobius"/>
    </source>
</evidence>
<reference evidence="2" key="1">
    <citation type="submission" date="2014-09" db="EMBL/GenBank/DDBJ databases">
        <authorList>
            <person name="Magalhaes I.L.F."/>
            <person name="Oliveira U."/>
            <person name="Santos F.R."/>
            <person name="Vidigal T.H.D.A."/>
            <person name="Brescovit A.D."/>
            <person name="Santos A.J."/>
        </authorList>
    </citation>
    <scope>NUCLEOTIDE SEQUENCE</scope>
    <source>
        <tissue evidence="2">Shoot tissue taken approximately 20 cm above the soil surface</tissue>
    </source>
</reference>
<name>A0A0A9CSR9_ARUDO</name>
<dbReference type="AlphaFoldDB" id="A0A0A9CSR9"/>
<dbReference type="EMBL" id="GBRH01221450">
    <property type="protein sequence ID" value="JAD76445.1"/>
    <property type="molecule type" value="Transcribed_RNA"/>
</dbReference>
<protein>
    <submittedName>
        <fullName evidence="2">Uncharacterized protein</fullName>
    </submittedName>
</protein>
<sequence length="36" mass="4420">MNCQHQFKLFYIYEKLVLGHSVVMMPCYVIWKLLIM</sequence>
<organism evidence="2">
    <name type="scientific">Arundo donax</name>
    <name type="common">Giant reed</name>
    <name type="synonym">Donax arundinaceus</name>
    <dbReference type="NCBI Taxonomy" id="35708"/>
    <lineage>
        <taxon>Eukaryota</taxon>
        <taxon>Viridiplantae</taxon>
        <taxon>Streptophyta</taxon>
        <taxon>Embryophyta</taxon>
        <taxon>Tracheophyta</taxon>
        <taxon>Spermatophyta</taxon>
        <taxon>Magnoliopsida</taxon>
        <taxon>Liliopsida</taxon>
        <taxon>Poales</taxon>
        <taxon>Poaceae</taxon>
        <taxon>PACMAD clade</taxon>
        <taxon>Arundinoideae</taxon>
        <taxon>Arundineae</taxon>
        <taxon>Arundo</taxon>
    </lineage>
</organism>
<proteinExistence type="predicted"/>
<keyword evidence="1" id="KW-0472">Membrane</keyword>
<reference evidence="2" key="2">
    <citation type="journal article" date="2015" name="Data Brief">
        <title>Shoot transcriptome of the giant reed, Arundo donax.</title>
        <authorList>
            <person name="Barrero R.A."/>
            <person name="Guerrero F.D."/>
            <person name="Moolhuijzen P."/>
            <person name="Goolsby J.A."/>
            <person name="Tidwell J."/>
            <person name="Bellgard S.E."/>
            <person name="Bellgard M.I."/>
        </authorList>
    </citation>
    <scope>NUCLEOTIDE SEQUENCE</scope>
    <source>
        <tissue evidence="2">Shoot tissue taken approximately 20 cm above the soil surface</tissue>
    </source>
</reference>